<keyword evidence="4" id="KW-1185">Reference proteome</keyword>
<keyword evidence="1" id="KW-1133">Transmembrane helix</keyword>
<sequence length="240" mass="27252">MKSTVFTILIQSIVVLSAFHDITPNSANGSNSTVTKPTKPFYTPFETVTSPPSLPPIPRPTWLVITSSIPTGLLWYGYYKFSIEEELFQLELSQTGKVSGAGGYGTLIAFSITFLLGLLLRPLSLETSNTILLSSNIYILLSQLNLYIRINELYAKKGEDEPLHAWWALLPPPVDVVVGLRQIHFLAKYAADERDLVWEKDPISEWMFPFISSPRFTLKEFITQPKRWFFFTSKIKDIEL</sequence>
<keyword evidence="1" id="KW-0472">Membrane</keyword>
<comment type="caution">
    <text evidence="3">The sequence shown here is derived from an EMBL/GenBank/DDBJ whole genome shotgun (WGS) entry which is preliminary data.</text>
</comment>
<organism evidence="3 4">
    <name type="scientific">Triparma verrucosa</name>
    <dbReference type="NCBI Taxonomy" id="1606542"/>
    <lineage>
        <taxon>Eukaryota</taxon>
        <taxon>Sar</taxon>
        <taxon>Stramenopiles</taxon>
        <taxon>Ochrophyta</taxon>
        <taxon>Bolidophyceae</taxon>
        <taxon>Parmales</taxon>
        <taxon>Triparmaceae</taxon>
        <taxon>Triparma</taxon>
    </lineage>
</organism>
<dbReference type="AlphaFoldDB" id="A0A9W6ZCW6"/>
<feature type="transmembrane region" description="Helical" evidence="1">
    <location>
        <begin position="100"/>
        <end position="119"/>
    </location>
</feature>
<keyword evidence="1" id="KW-0812">Transmembrane</keyword>
<feature type="transmembrane region" description="Helical" evidence="1">
    <location>
        <begin position="131"/>
        <end position="148"/>
    </location>
</feature>
<dbReference type="Proteomes" id="UP001165160">
    <property type="component" value="Unassembled WGS sequence"/>
</dbReference>
<feature type="signal peptide" evidence="2">
    <location>
        <begin position="1"/>
        <end position="18"/>
    </location>
</feature>
<feature type="chain" id="PRO_5040834924" evidence="2">
    <location>
        <begin position="19"/>
        <end position="240"/>
    </location>
</feature>
<name>A0A9W6ZCW6_9STRA</name>
<dbReference type="EMBL" id="BRXX01000580">
    <property type="protein sequence ID" value="GMH48105.1"/>
    <property type="molecule type" value="Genomic_DNA"/>
</dbReference>
<accession>A0A9W6ZCW6</accession>
<gene>
    <name evidence="3" type="ORF">TrVE_jg5664</name>
</gene>
<proteinExistence type="predicted"/>
<evidence type="ECO:0000256" key="2">
    <source>
        <dbReference type="SAM" id="SignalP"/>
    </source>
</evidence>
<reference evidence="4" key="1">
    <citation type="journal article" date="2023" name="Commun. Biol.">
        <title>Genome analysis of Parmales, the sister group of diatoms, reveals the evolutionary specialization of diatoms from phago-mixotrophs to photoautotrophs.</title>
        <authorList>
            <person name="Ban H."/>
            <person name="Sato S."/>
            <person name="Yoshikawa S."/>
            <person name="Yamada K."/>
            <person name="Nakamura Y."/>
            <person name="Ichinomiya M."/>
            <person name="Sato N."/>
            <person name="Blanc-Mathieu R."/>
            <person name="Endo H."/>
            <person name="Kuwata A."/>
            <person name="Ogata H."/>
        </authorList>
    </citation>
    <scope>NUCLEOTIDE SEQUENCE [LARGE SCALE GENOMIC DNA]</scope>
    <source>
        <strain evidence="4">NIES 3699</strain>
    </source>
</reference>
<evidence type="ECO:0000313" key="4">
    <source>
        <dbReference type="Proteomes" id="UP001165160"/>
    </source>
</evidence>
<evidence type="ECO:0000256" key="1">
    <source>
        <dbReference type="SAM" id="Phobius"/>
    </source>
</evidence>
<protein>
    <submittedName>
        <fullName evidence="3">Uncharacterized protein</fullName>
    </submittedName>
</protein>
<keyword evidence="2" id="KW-0732">Signal</keyword>
<evidence type="ECO:0000313" key="3">
    <source>
        <dbReference type="EMBL" id="GMH48105.1"/>
    </source>
</evidence>